<keyword evidence="1" id="KW-0489">Methyltransferase</keyword>
<keyword evidence="2" id="KW-1185">Reference proteome</keyword>
<organism evidence="1 2">
    <name type="scientific">Tolypocladium paradoxum</name>
    <dbReference type="NCBI Taxonomy" id="94208"/>
    <lineage>
        <taxon>Eukaryota</taxon>
        <taxon>Fungi</taxon>
        <taxon>Dikarya</taxon>
        <taxon>Ascomycota</taxon>
        <taxon>Pezizomycotina</taxon>
        <taxon>Sordariomycetes</taxon>
        <taxon>Hypocreomycetidae</taxon>
        <taxon>Hypocreales</taxon>
        <taxon>Ophiocordycipitaceae</taxon>
        <taxon>Tolypocladium</taxon>
    </lineage>
</organism>
<evidence type="ECO:0000313" key="2">
    <source>
        <dbReference type="Proteomes" id="UP000237481"/>
    </source>
</evidence>
<feature type="non-terminal residue" evidence="1">
    <location>
        <position position="1"/>
    </location>
</feature>
<dbReference type="Proteomes" id="UP000237481">
    <property type="component" value="Unassembled WGS sequence"/>
</dbReference>
<comment type="caution">
    <text evidence="1">The sequence shown here is derived from an EMBL/GenBank/DDBJ whole genome shotgun (WGS) entry which is preliminary data.</text>
</comment>
<protein>
    <submittedName>
        <fullName evidence="1">Methyltransferase</fullName>
    </submittedName>
</protein>
<dbReference type="EMBL" id="PKSG01000452">
    <property type="protein sequence ID" value="POR35305.1"/>
    <property type="molecule type" value="Genomic_DNA"/>
</dbReference>
<dbReference type="OrthoDB" id="3647at2759"/>
<name>A0A2S4KYP9_9HYPO</name>
<sequence length="285" mass="31243">THRLDGIEEDRSSLQRTLQLCSRIIQPPARELRHQITTPSEQSTMATMTASDKSIGELNREWFDSMAGSAYKADWVRDLLQQISSFLRDNVEWIGQPNGAGLKVLDYACGGGIVSMALAPFASVLRGIDISGGMVEQYNDTARRLGLSPEQMHGVRGDLLNDAEAVDGPELTGFHVAVMSMALHHVADPAGMVKKLADRLATGGSLVIVDWVEHGRTPPGMPVHPASHTITRHGFREDEMRTMFAEAGLSDYGYLLHPQRSRMPSGGEQQLFFARGRVPVQTGQL</sequence>
<keyword evidence="1" id="KW-0808">Transferase</keyword>
<dbReference type="PANTHER" id="PTHR43861">
    <property type="entry name" value="TRANS-ACONITATE 2-METHYLTRANSFERASE-RELATED"/>
    <property type="match status" value="1"/>
</dbReference>
<dbReference type="AlphaFoldDB" id="A0A2S4KYP9"/>
<dbReference type="GO" id="GO:0008168">
    <property type="term" value="F:methyltransferase activity"/>
    <property type="evidence" value="ECO:0007669"/>
    <property type="project" value="UniProtKB-KW"/>
</dbReference>
<dbReference type="GO" id="GO:0032259">
    <property type="term" value="P:methylation"/>
    <property type="evidence" value="ECO:0007669"/>
    <property type="project" value="UniProtKB-KW"/>
</dbReference>
<dbReference type="Gene3D" id="3.40.50.150">
    <property type="entry name" value="Vaccinia Virus protein VP39"/>
    <property type="match status" value="1"/>
</dbReference>
<evidence type="ECO:0000313" key="1">
    <source>
        <dbReference type="EMBL" id="POR35305.1"/>
    </source>
</evidence>
<dbReference type="InterPro" id="IPR029063">
    <property type="entry name" value="SAM-dependent_MTases_sf"/>
</dbReference>
<reference evidence="1 2" key="1">
    <citation type="submission" date="2018-01" db="EMBL/GenBank/DDBJ databases">
        <title>Harnessing the power of phylogenomics to disentangle the directionality and signatures of interkingdom host jumping in the parasitic fungal genus Tolypocladium.</title>
        <authorList>
            <person name="Quandt C.A."/>
            <person name="Patterson W."/>
            <person name="Spatafora J.W."/>
        </authorList>
    </citation>
    <scope>NUCLEOTIDE SEQUENCE [LARGE SCALE GENOMIC DNA]</scope>
    <source>
        <strain evidence="1 2">NRBC 100945</strain>
    </source>
</reference>
<proteinExistence type="predicted"/>
<dbReference type="SUPFAM" id="SSF53335">
    <property type="entry name" value="S-adenosyl-L-methionine-dependent methyltransferases"/>
    <property type="match status" value="1"/>
</dbReference>
<dbReference type="STRING" id="94208.A0A2S4KYP9"/>
<dbReference type="Pfam" id="PF13489">
    <property type="entry name" value="Methyltransf_23"/>
    <property type="match status" value="1"/>
</dbReference>
<gene>
    <name evidence="1" type="ORF">TPAR_04514</name>
</gene>
<accession>A0A2S4KYP9</accession>
<dbReference type="CDD" id="cd02440">
    <property type="entry name" value="AdoMet_MTases"/>
    <property type="match status" value="1"/>
</dbReference>